<organism evidence="2">
    <name type="scientific">termite gut metagenome</name>
    <dbReference type="NCBI Taxonomy" id="433724"/>
    <lineage>
        <taxon>unclassified sequences</taxon>
        <taxon>metagenomes</taxon>
        <taxon>organismal metagenomes</taxon>
    </lineage>
</organism>
<evidence type="ECO:0008006" key="3">
    <source>
        <dbReference type="Google" id="ProtNLM"/>
    </source>
</evidence>
<dbReference type="AlphaFoldDB" id="A0A5J4QR17"/>
<name>A0A5J4QR17_9ZZZZ</name>
<sequence>MFTVVGIMGVGIVTGCLLRYKKISYIHRIITGLIWLLLFLLGLEAGCSKVIIEGLFTIGWDAAIIALAAVMGSVLCSWGLWYLINAKNKEASQ</sequence>
<dbReference type="InterPro" id="IPR005642">
    <property type="entry name" value="LysO"/>
</dbReference>
<reference evidence="2" key="1">
    <citation type="submission" date="2019-03" db="EMBL/GenBank/DDBJ databases">
        <title>Single cell metagenomics reveals metabolic interactions within the superorganism composed of flagellate Streblomastix strix and complex community of Bacteroidetes bacteria on its surface.</title>
        <authorList>
            <person name="Treitli S.C."/>
            <person name="Kolisko M."/>
            <person name="Husnik F."/>
            <person name="Keeling P."/>
            <person name="Hampl V."/>
        </authorList>
    </citation>
    <scope>NUCLEOTIDE SEQUENCE</scope>
    <source>
        <strain evidence="2">STM</strain>
    </source>
</reference>
<keyword evidence="1" id="KW-0472">Membrane</keyword>
<dbReference type="EMBL" id="SNRY01002777">
    <property type="protein sequence ID" value="KAA6323548.1"/>
    <property type="molecule type" value="Genomic_DNA"/>
</dbReference>
<dbReference type="GO" id="GO:0015661">
    <property type="term" value="F:L-lysine efflux transmembrane transporter activity"/>
    <property type="evidence" value="ECO:0007669"/>
    <property type="project" value="InterPro"/>
</dbReference>
<protein>
    <recommendedName>
        <fullName evidence="3">DUF340 domain-containing protein</fullName>
    </recommendedName>
</protein>
<accession>A0A5J4QR17</accession>
<keyword evidence="1" id="KW-1133">Transmembrane helix</keyword>
<proteinExistence type="predicted"/>
<feature type="transmembrane region" description="Helical" evidence="1">
    <location>
        <begin position="29"/>
        <end position="52"/>
    </location>
</feature>
<comment type="caution">
    <text evidence="2">The sequence shown here is derived from an EMBL/GenBank/DDBJ whole genome shotgun (WGS) entry which is preliminary data.</text>
</comment>
<evidence type="ECO:0000313" key="2">
    <source>
        <dbReference type="EMBL" id="KAA6323548.1"/>
    </source>
</evidence>
<dbReference type="Pfam" id="PF03956">
    <property type="entry name" value="Lys_export"/>
    <property type="match status" value="1"/>
</dbReference>
<evidence type="ECO:0000256" key="1">
    <source>
        <dbReference type="SAM" id="Phobius"/>
    </source>
</evidence>
<keyword evidence="1" id="KW-0812">Transmembrane</keyword>
<gene>
    <name evidence="2" type="ORF">EZS27_027021</name>
</gene>
<feature type="transmembrane region" description="Helical" evidence="1">
    <location>
        <begin position="58"/>
        <end position="84"/>
    </location>
</feature>